<feature type="region of interest" description="Disordered" evidence="1">
    <location>
        <begin position="122"/>
        <end position="176"/>
    </location>
</feature>
<dbReference type="Proteomes" id="UP000807306">
    <property type="component" value="Unassembled WGS sequence"/>
</dbReference>
<organism evidence="2 3">
    <name type="scientific">Crepidotus variabilis</name>
    <dbReference type="NCBI Taxonomy" id="179855"/>
    <lineage>
        <taxon>Eukaryota</taxon>
        <taxon>Fungi</taxon>
        <taxon>Dikarya</taxon>
        <taxon>Basidiomycota</taxon>
        <taxon>Agaricomycotina</taxon>
        <taxon>Agaricomycetes</taxon>
        <taxon>Agaricomycetidae</taxon>
        <taxon>Agaricales</taxon>
        <taxon>Agaricineae</taxon>
        <taxon>Crepidotaceae</taxon>
        <taxon>Crepidotus</taxon>
    </lineage>
</organism>
<feature type="compositionally biased region" description="Polar residues" evidence="1">
    <location>
        <begin position="156"/>
        <end position="176"/>
    </location>
</feature>
<name>A0A9P6EM39_9AGAR</name>
<reference evidence="2" key="1">
    <citation type="submission" date="2020-11" db="EMBL/GenBank/DDBJ databases">
        <authorList>
            <consortium name="DOE Joint Genome Institute"/>
            <person name="Ahrendt S."/>
            <person name="Riley R."/>
            <person name="Andreopoulos W."/>
            <person name="Labutti K."/>
            <person name="Pangilinan J."/>
            <person name="Ruiz-Duenas F.J."/>
            <person name="Barrasa J.M."/>
            <person name="Sanchez-Garcia M."/>
            <person name="Camarero S."/>
            <person name="Miyauchi S."/>
            <person name="Serrano A."/>
            <person name="Linde D."/>
            <person name="Babiker R."/>
            <person name="Drula E."/>
            <person name="Ayuso-Fernandez I."/>
            <person name="Pacheco R."/>
            <person name="Padilla G."/>
            <person name="Ferreira P."/>
            <person name="Barriuso J."/>
            <person name="Kellner H."/>
            <person name="Castanera R."/>
            <person name="Alfaro M."/>
            <person name="Ramirez L."/>
            <person name="Pisabarro A.G."/>
            <person name="Kuo A."/>
            <person name="Tritt A."/>
            <person name="Lipzen A."/>
            <person name="He G."/>
            <person name="Yan M."/>
            <person name="Ng V."/>
            <person name="Cullen D."/>
            <person name="Martin F."/>
            <person name="Rosso M.-N."/>
            <person name="Henrissat B."/>
            <person name="Hibbett D."/>
            <person name="Martinez A.T."/>
            <person name="Grigoriev I.V."/>
        </authorList>
    </citation>
    <scope>NUCLEOTIDE SEQUENCE</scope>
    <source>
        <strain evidence="2">CBS 506.95</strain>
    </source>
</reference>
<accession>A0A9P6EM39</accession>
<evidence type="ECO:0000313" key="3">
    <source>
        <dbReference type="Proteomes" id="UP000807306"/>
    </source>
</evidence>
<proteinExistence type="predicted"/>
<evidence type="ECO:0000256" key="1">
    <source>
        <dbReference type="SAM" id="MobiDB-lite"/>
    </source>
</evidence>
<dbReference type="AlphaFoldDB" id="A0A9P6EM39"/>
<evidence type="ECO:0000313" key="2">
    <source>
        <dbReference type="EMBL" id="KAF9531645.1"/>
    </source>
</evidence>
<keyword evidence="3" id="KW-1185">Reference proteome</keyword>
<dbReference type="EMBL" id="MU157834">
    <property type="protein sequence ID" value="KAF9531645.1"/>
    <property type="molecule type" value="Genomic_DNA"/>
</dbReference>
<gene>
    <name evidence="2" type="ORF">CPB83DRAFT_833323</name>
</gene>
<sequence>MCITSRLRTLETQHCGHGHAHLIFGFALVVRVEHNIERLAKFVTQASWMLWKNWWTMHNRGLTNTKTALPEVLNWEGEKEQSQGSADNVFGLNAVQAKLRVKQNLRFCGMFQHLFLQNATAGPSQSNLPNIPKAEGDDDSDDESDNMGDSSRRDANSGSESTNDGSDDTSSISWTAKPSPIYDATAPSLAEPPAIASHRVRFTTVTILGLSKLTNFHQVRAAPEGKLSDPRSLRLSIDFRPSNIVMDDKAKGTVTINLDFYFIYVKEINSGKTITLTTVTGFLTLPSGRTKPGVGSGSAIKLILDTLDYEYGRQFFFPQEGIDRPMFLL</sequence>
<feature type="compositionally biased region" description="Acidic residues" evidence="1">
    <location>
        <begin position="136"/>
        <end position="146"/>
    </location>
</feature>
<comment type="caution">
    <text evidence="2">The sequence shown here is derived from an EMBL/GenBank/DDBJ whole genome shotgun (WGS) entry which is preliminary data.</text>
</comment>
<protein>
    <submittedName>
        <fullName evidence="2">Uncharacterized protein</fullName>
    </submittedName>
</protein>